<keyword evidence="4" id="KW-1185">Reference proteome</keyword>
<gene>
    <name evidence="3" type="ORF">ACFQGH_15385</name>
</gene>
<dbReference type="RefSeq" id="WP_340605147.1">
    <property type="nucleotide sequence ID" value="NZ_JBBMXV010000004.1"/>
</dbReference>
<feature type="compositionally biased region" description="Polar residues" evidence="2">
    <location>
        <begin position="58"/>
        <end position="71"/>
    </location>
</feature>
<evidence type="ECO:0000256" key="1">
    <source>
        <dbReference type="SAM" id="Coils"/>
    </source>
</evidence>
<evidence type="ECO:0000313" key="4">
    <source>
        <dbReference type="Proteomes" id="UP001596312"/>
    </source>
</evidence>
<sequence length="172" mass="18707">MNGEDGSPPTAEEFAEYCRTQAGLLSGRVETMSTEADALLDEIDEVTADVRERLDGSTGDTRGTATAQSPGGPSEGSVDVEAIEDLEREIEEKQTLVEAKRVRMQAFQELAADYTDLAEELRSESNDGHEALERVVRFEGDHRAPDYFDDRGTVYEAAAASNGSETTEPDPD</sequence>
<accession>A0ABD5V4T7</accession>
<evidence type="ECO:0000313" key="3">
    <source>
        <dbReference type="EMBL" id="MFC6906578.1"/>
    </source>
</evidence>
<dbReference type="EMBL" id="JBHSXQ010000004">
    <property type="protein sequence ID" value="MFC6906578.1"/>
    <property type="molecule type" value="Genomic_DNA"/>
</dbReference>
<organism evidence="3 4">
    <name type="scientific">Halalkalicoccus tibetensis</name>
    <dbReference type="NCBI Taxonomy" id="175632"/>
    <lineage>
        <taxon>Archaea</taxon>
        <taxon>Methanobacteriati</taxon>
        <taxon>Methanobacteriota</taxon>
        <taxon>Stenosarchaea group</taxon>
        <taxon>Halobacteria</taxon>
        <taxon>Halobacteriales</taxon>
        <taxon>Halococcaceae</taxon>
        <taxon>Halalkalicoccus</taxon>
    </lineage>
</organism>
<dbReference type="Proteomes" id="UP001596312">
    <property type="component" value="Unassembled WGS sequence"/>
</dbReference>
<feature type="coiled-coil region" evidence="1">
    <location>
        <begin position="83"/>
        <end position="124"/>
    </location>
</feature>
<comment type="caution">
    <text evidence="3">The sequence shown here is derived from an EMBL/GenBank/DDBJ whole genome shotgun (WGS) entry which is preliminary data.</text>
</comment>
<evidence type="ECO:0000256" key="2">
    <source>
        <dbReference type="SAM" id="MobiDB-lite"/>
    </source>
</evidence>
<feature type="region of interest" description="Disordered" evidence="2">
    <location>
        <begin position="49"/>
        <end position="78"/>
    </location>
</feature>
<reference evidence="3 4" key="1">
    <citation type="journal article" date="2019" name="Int. J. Syst. Evol. Microbiol.">
        <title>The Global Catalogue of Microorganisms (GCM) 10K type strain sequencing project: providing services to taxonomists for standard genome sequencing and annotation.</title>
        <authorList>
            <consortium name="The Broad Institute Genomics Platform"/>
            <consortium name="The Broad Institute Genome Sequencing Center for Infectious Disease"/>
            <person name="Wu L."/>
            <person name="Ma J."/>
        </authorList>
    </citation>
    <scope>NUCLEOTIDE SEQUENCE [LARGE SCALE GENOMIC DNA]</scope>
    <source>
        <strain evidence="3 4">CGMCC 1.3240</strain>
    </source>
</reference>
<name>A0ABD5V4T7_9EURY</name>
<protein>
    <submittedName>
        <fullName evidence="3">Uncharacterized protein</fullName>
    </submittedName>
</protein>
<dbReference type="AlphaFoldDB" id="A0ABD5V4T7"/>
<proteinExistence type="predicted"/>
<keyword evidence="1" id="KW-0175">Coiled coil</keyword>